<protein>
    <submittedName>
        <fullName evidence="2">Uncharacterized protein</fullName>
    </submittedName>
</protein>
<evidence type="ECO:0000256" key="1">
    <source>
        <dbReference type="SAM" id="MobiDB-lite"/>
    </source>
</evidence>
<sequence>MAHFEYDSQRERQESDRWRRDHPWRCYRHTNEDEVLTPTNAERSTVLTAVKVSYDGRALPGLFWQADGGRPTMGLLHGPGFKAIAGDLPEGTRLIVTARIELPEPNPTGEQP</sequence>
<feature type="region of interest" description="Disordered" evidence="1">
    <location>
        <begin position="1"/>
        <end position="21"/>
    </location>
</feature>
<dbReference type="Proteomes" id="UP000267804">
    <property type="component" value="Chromosome"/>
</dbReference>
<dbReference type="AlphaFoldDB" id="A0A386WLQ6"/>
<organism evidence="2 3">
    <name type="scientific">Micromonospora tulbaghiae</name>
    <dbReference type="NCBI Taxonomy" id="479978"/>
    <lineage>
        <taxon>Bacteria</taxon>
        <taxon>Bacillati</taxon>
        <taxon>Actinomycetota</taxon>
        <taxon>Actinomycetes</taxon>
        <taxon>Micromonosporales</taxon>
        <taxon>Micromonosporaceae</taxon>
        <taxon>Micromonospora</taxon>
    </lineage>
</organism>
<name>A0A386WLQ6_9ACTN</name>
<gene>
    <name evidence="2" type="ORF">CSH63_17810</name>
</gene>
<accession>A0A386WLQ6</accession>
<dbReference type="KEGG" id="mtua:CSH63_17810"/>
<reference evidence="2 3" key="1">
    <citation type="submission" date="2017-10" db="EMBL/GenBank/DDBJ databases">
        <title>Integration of genomic and chemical information greatly accelerates assignment of the full stereostructure of myelolactone, a potent inhibitor of myeloma from a marine-derived Micromonospora.</title>
        <authorList>
            <person name="Kim M.C."/>
            <person name="Machado H."/>
            <person name="Jensen P.R."/>
            <person name="Fenical W."/>
        </authorList>
    </citation>
    <scope>NUCLEOTIDE SEQUENCE [LARGE SCALE GENOMIC DNA]</scope>
    <source>
        <strain evidence="2 3">CNY-010</strain>
    </source>
</reference>
<evidence type="ECO:0000313" key="3">
    <source>
        <dbReference type="Proteomes" id="UP000267804"/>
    </source>
</evidence>
<evidence type="ECO:0000313" key="2">
    <source>
        <dbReference type="EMBL" id="AYF29287.1"/>
    </source>
</evidence>
<proteinExistence type="predicted"/>
<dbReference type="EMBL" id="CP024087">
    <property type="protein sequence ID" value="AYF29287.1"/>
    <property type="molecule type" value="Genomic_DNA"/>
</dbReference>